<dbReference type="Gene3D" id="3.40.50.620">
    <property type="entry name" value="HUPs"/>
    <property type="match status" value="1"/>
</dbReference>
<gene>
    <name evidence="4" type="ORF">A3C67_03070</name>
</gene>
<evidence type="ECO:0000313" key="4">
    <source>
        <dbReference type="EMBL" id="OGI76249.1"/>
    </source>
</evidence>
<dbReference type="GO" id="GO:0016779">
    <property type="term" value="F:nucleotidyltransferase activity"/>
    <property type="evidence" value="ECO:0007669"/>
    <property type="project" value="UniProtKB-KW"/>
</dbReference>
<dbReference type="Pfam" id="PF01467">
    <property type="entry name" value="CTP_transf_like"/>
    <property type="match status" value="1"/>
</dbReference>
<comment type="caution">
    <text evidence="4">The sequence shown here is derived from an EMBL/GenBank/DDBJ whole genome shotgun (WGS) entry which is preliminary data.</text>
</comment>
<dbReference type="Proteomes" id="UP000179275">
    <property type="component" value="Unassembled WGS sequence"/>
</dbReference>
<dbReference type="STRING" id="1801756.A3C67_03070"/>
<dbReference type="EMBL" id="MFUG01000006">
    <property type="protein sequence ID" value="OGI76249.1"/>
    <property type="molecule type" value="Genomic_DNA"/>
</dbReference>
<keyword evidence="1" id="KW-0808">Transferase</keyword>
<protein>
    <recommendedName>
        <fullName evidence="3">Cytidyltransferase-like domain-containing protein</fullName>
    </recommendedName>
</protein>
<feature type="domain" description="Cytidyltransferase-like" evidence="3">
    <location>
        <begin position="14"/>
        <end position="134"/>
    </location>
</feature>
<reference evidence="4 5" key="1">
    <citation type="journal article" date="2016" name="Nat. Commun.">
        <title>Thousands of microbial genomes shed light on interconnected biogeochemical processes in an aquifer system.</title>
        <authorList>
            <person name="Anantharaman K."/>
            <person name="Brown C.T."/>
            <person name="Hug L.A."/>
            <person name="Sharon I."/>
            <person name="Castelle C.J."/>
            <person name="Probst A.J."/>
            <person name="Thomas B.C."/>
            <person name="Singh A."/>
            <person name="Wilkins M.J."/>
            <person name="Karaoz U."/>
            <person name="Brodie E.L."/>
            <person name="Williams K.H."/>
            <person name="Hubbard S.S."/>
            <person name="Banfield J.F."/>
        </authorList>
    </citation>
    <scope>NUCLEOTIDE SEQUENCE [LARGE SCALE GENOMIC DNA]</scope>
</reference>
<dbReference type="AlphaFoldDB" id="A0A1F6W2Y8"/>
<evidence type="ECO:0000256" key="1">
    <source>
        <dbReference type="ARBA" id="ARBA00022679"/>
    </source>
</evidence>
<dbReference type="NCBIfam" id="TIGR00125">
    <property type="entry name" value="cyt_tran_rel"/>
    <property type="match status" value="1"/>
</dbReference>
<name>A0A1F6W2Y8_9BACT</name>
<evidence type="ECO:0000313" key="5">
    <source>
        <dbReference type="Proteomes" id="UP000179275"/>
    </source>
</evidence>
<organism evidence="4 5">
    <name type="scientific">Candidatus Nomurabacteria bacterium RIFCSPHIGHO2_02_FULL_42_19</name>
    <dbReference type="NCBI Taxonomy" id="1801756"/>
    <lineage>
        <taxon>Bacteria</taxon>
        <taxon>Candidatus Nomuraibacteriota</taxon>
    </lineage>
</organism>
<keyword evidence="2" id="KW-0548">Nucleotidyltransferase</keyword>
<accession>A0A1F6W2Y8</accession>
<dbReference type="InterPro" id="IPR050385">
    <property type="entry name" value="Archaeal_FAD_synthase"/>
</dbReference>
<dbReference type="InterPro" id="IPR004821">
    <property type="entry name" value="Cyt_trans-like"/>
</dbReference>
<proteinExistence type="predicted"/>
<dbReference type="PANTHER" id="PTHR43793">
    <property type="entry name" value="FAD SYNTHASE"/>
    <property type="match status" value="1"/>
</dbReference>
<sequence length="149" mass="16886">MSTRQQKDAVKIMVFGTFDGLHLGHVNFLKQARDLSGGKSSFLIVSIARDKNVIKIKGKRPILGEKKRMALVKKSNLADKVVLSGVKNHLPHIIKERPDIIALGYDQKDYIKNLKKNLKNKGIIVKIVRLKPYKQKVYKNSLLKEKGQS</sequence>
<dbReference type="InterPro" id="IPR014729">
    <property type="entry name" value="Rossmann-like_a/b/a_fold"/>
</dbReference>
<evidence type="ECO:0000256" key="2">
    <source>
        <dbReference type="ARBA" id="ARBA00022695"/>
    </source>
</evidence>
<evidence type="ECO:0000259" key="3">
    <source>
        <dbReference type="Pfam" id="PF01467"/>
    </source>
</evidence>
<dbReference type="PANTHER" id="PTHR43793:SF1">
    <property type="entry name" value="FAD SYNTHASE"/>
    <property type="match status" value="1"/>
</dbReference>
<dbReference type="SUPFAM" id="SSF52374">
    <property type="entry name" value="Nucleotidylyl transferase"/>
    <property type="match status" value="1"/>
</dbReference>